<evidence type="ECO:0000259" key="4">
    <source>
        <dbReference type="PROSITE" id="PS50043"/>
    </source>
</evidence>
<dbReference type="GO" id="GO:0003677">
    <property type="term" value="F:DNA binding"/>
    <property type="evidence" value="ECO:0007669"/>
    <property type="project" value="UniProtKB-KW"/>
</dbReference>
<keyword evidence="2 6" id="KW-0238">DNA-binding</keyword>
<dbReference type="InterPro" id="IPR016032">
    <property type="entry name" value="Sig_transdc_resp-reg_C-effctor"/>
</dbReference>
<dbReference type="SMART" id="SM00448">
    <property type="entry name" value="REC"/>
    <property type="match status" value="1"/>
</dbReference>
<evidence type="ECO:0000256" key="3">
    <source>
        <dbReference type="PROSITE-ProRule" id="PRU00169"/>
    </source>
</evidence>
<dbReference type="GO" id="GO:0000160">
    <property type="term" value="P:phosphorelay signal transduction system"/>
    <property type="evidence" value="ECO:0007669"/>
    <property type="project" value="InterPro"/>
</dbReference>
<dbReference type="Gene3D" id="1.10.10.10">
    <property type="entry name" value="Winged helix-like DNA-binding domain superfamily/Winged helix DNA-binding domain"/>
    <property type="match status" value="1"/>
</dbReference>
<dbReference type="EMBL" id="QPMH01000010">
    <property type="protein sequence ID" value="RDD61665.1"/>
    <property type="molecule type" value="Genomic_DNA"/>
</dbReference>
<organism evidence="6 7">
    <name type="scientific">Ferruginivarius sediminum</name>
    <dbReference type="NCBI Taxonomy" id="2661937"/>
    <lineage>
        <taxon>Bacteria</taxon>
        <taxon>Pseudomonadati</taxon>
        <taxon>Pseudomonadota</taxon>
        <taxon>Alphaproteobacteria</taxon>
        <taxon>Rhodospirillales</taxon>
        <taxon>Rhodospirillaceae</taxon>
        <taxon>Ferruginivarius</taxon>
    </lineage>
</organism>
<dbReference type="InterPro" id="IPR000792">
    <property type="entry name" value="Tscrpt_reg_LuxR_C"/>
</dbReference>
<comment type="caution">
    <text evidence="6">The sequence shown here is derived from an EMBL/GenBank/DDBJ whole genome shotgun (WGS) entry which is preliminary data.</text>
</comment>
<protein>
    <submittedName>
        <fullName evidence="6">DNA-binding response regulator</fullName>
    </submittedName>
</protein>
<dbReference type="SMART" id="SM00421">
    <property type="entry name" value="HTH_LUXR"/>
    <property type="match status" value="1"/>
</dbReference>
<evidence type="ECO:0000256" key="2">
    <source>
        <dbReference type="ARBA" id="ARBA00023125"/>
    </source>
</evidence>
<dbReference type="InterPro" id="IPR036388">
    <property type="entry name" value="WH-like_DNA-bd_sf"/>
</dbReference>
<dbReference type="InterPro" id="IPR058245">
    <property type="entry name" value="NreC/VraR/RcsB-like_REC"/>
</dbReference>
<name>A0A369TBB0_9PROT</name>
<evidence type="ECO:0000313" key="6">
    <source>
        <dbReference type="EMBL" id="RDD61665.1"/>
    </source>
</evidence>
<dbReference type="SUPFAM" id="SSF52172">
    <property type="entry name" value="CheY-like"/>
    <property type="match status" value="1"/>
</dbReference>
<dbReference type="RefSeq" id="WP_114582467.1">
    <property type="nucleotide sequence ID" value="NZ_QPMH01000010.1"/>
</dbReference>
<evidence type="ECO:0000313" key="7">
    <source>
        <dbReference type="Proteomes" id="UP000253941"/>
    </source>
</evidence>
<dbReference type="InterPro" id="IPR001789">
    <property type="entry name" value="Sig_transdc_resp-reg_receiver"/>
</dbReference>
<dbReference type="Gene3D" id="3.40.50.2300">
    <property type="match status" value="1"/>
</dbReference>
<dbReference type="Pfam" id="PF00072">
    <property type="entry name" value="Response_reg"/>
    <property type="match status" value="1"/>
</dbReference>
<feature type="modified residue" description="4-aspartylphosphate" evidence="3">
    <location>
        <position position="54"/>
    </location>
</feature>
<feature type="domain" description="HTH luxR-type" evidence="4">
    <location>
        <begin position="140"/>
        <end position="205"/>
    </location>
</feature>
<dbReference type="PRINTS" id="PR00038">
    <property type="entry name" value="HTHLUXR"/>
</dbReference>
<keyword evidence="7" id="KW-1185">Reference proteome</keyword>
<keyword evidence="1 3" id="KW-0597">Phosphoprotein</keyword>
<accession>A0A369TBB0</accession>
<sequence>MNALIIEDQELVLDLLRTFLERGWPDCHVAAASSLTEGVARLESDTDFNIVLLDLYLPEGSALEAVPRLSAQCPHTPVAVISGQADETTALACIEAGAKGFLPKSLSARAFAAAVDVILSGEVFFPWNLRDIYPQTPPLQEGNLPRLTPREKDVLRELGDGKSNKAIANVLGISEVTVKLHLRGLFRKLEAENRTQVIRRAIAHGLLE</sequence>
<dbReference type="Pfam" id="PF00196">
    <property type="entry name" value="GerE"/>
    <property type="match status" value="1"/>
</dbReference>
<dbReference type="PANTHER" id="PTHR45566">
    <property type="entry name" value="HTH-TYPE TRANSCRIPTIONAL REGULATOR YHJB-RELATED"/>
    <property type="match status" value="1"/>
</dbReference>
<evidence type="ECO:0000259" key="5">
    <source>
        <dbReference type="PROSITE" id="PS50110"/>
    </source>
</evidence>
<dbReference type="AlphaFoldDB" id="A0A369TBB0"/>
<dbReference type="PANTHER" id="PTHR45566:SF1">
    <property type="entry name" value="HTH-TYPE TRANSCRIPTIONAL REGULATOR YHJB-RELATED"/>
    <property type="match status" value="1"/>
</dbReference>
<dbReference type="CDD" id="cd17535">
    <property type="entry name" value="REC_NarL-like"/>
    <property type="match status" value="1"/>
</dbReference>
<feature type="domain" description="Response regulatory" evidence="5">
    <location>
        <begin position="2"/>
        <end position="119"/>
    </location>
</feature>
<reference evidence="6 7" key="1">
    <citation type="submission" date="2018-07" db="EMBL/GenBank/DDBJ databases">
        <title>Venubactetium sediminum gen. nov., sp. nov., isolated from a marine solar saltern.</title>
        <authorList>
            <person name="Wang S."/>
        </authorList>
    </citation>
    <scope>NUCLEOTIDE SEQUENCE [LARGE SCALE GENOMIC DNA]</scope>
    <source>
        <strain evidence="6 7">WD2A32</strain>
    </source>
</reference>
<evidence type="ECO:0000256" key="1">
    <source>
        <dbReference type="ARBA" id="ARBA00022553"/>
    </source>
</evidence>
<gene>
    <name evidence="6" type="ORF">DRB17_12095</name>
</gene>
<dbReference type="InterPro" id="IPR011006">
    <property type="entry name" value="CheY-like_superfamily"/>
</dbReference>
<proteinExistence type="predicted"/>
<dbReference type="CDD" id="cd06170">
    <property type="entry name" value="LuxR_C_like"/>
    <property type="match status" value="1"/>
</dbReference>
<dbReference type="InterPro" id="IPR051015">
    <property type="entry name" value="EvgA-like"/>
</dbReference>
<dbReference type="PROSITE" id="PS50110">
    <property type="entry name" value="RESPONSE_REGULATORY"/>
    <property type="match status" value="1"/>
</dbReference>
<dbReference type="Proteomes" id="UP000253941">
    <property type="component" value="Unassembled WGS sequence"/>
</dbReference>
<dbReference type="PROSITE" id="PS50043">
    <property type="entry name" value="HTH_LUXR_2"/>
    <property type="match status" value="1"/>
</dbReference>
<dbReference type="SUPFAM" id="SSF46894">
    <property type="entry name" value="C-terminal effector domain of the bipartite response regulators"/>
    <property type="match status" value="1"/>
</dbReference>
<dbReference type="GO" id="GO:0006355">
    <property type="term" value="P:regulation of DNA-templated transcription"/>
    <property type="evidence" value="ECO:0007669"/>
    <property type="project" value="InterPro"/>
</dbReference>